<protein>
    <submittedName>
        <fullName evidence="2">YwdI family protein</fullName>
    </submittedName>
</protein>
<dbReference type="Proteomes" id="UP001148125">
    <property type="component" value="Unassembled WGS sequence"/>
</dbReference>
<organism evidence="2 3">
    <name type="scientific">Alkalihalobacterium chitinilyticum</name>
    <dbReference type="NCBI Taxonomy" id="2980103"/>
    <lineage>
        <taxon>Bacteria</taxon>
        <taxon>Bacillati</taxon>
        <taxon>Bacillota</taxon>
        <taxon>Bacilli</taxon>
        <taxon>Bacillales</taxon>
        <taxon>Bacillaceae</taxon>
        <taxon>Alkalihalobacterium</taxon>
    </lineage>
</organism>
<feature type="region of interest" description="Disordered" evidence="1">
    <location>
        <begin position="53"/>
        <end position="90"/>
    </location>
</feature>
<feature type="compositionally biased region" description="Basic and acidic residues" evidence="1">
    <location>
        <begin position="81"/>
        <end position="90"/>
    </location>
</feature>
<evidence type="ECO:0000256" key="1">
    <source>
        <dbReference type="SAM" id="MobiDB-lite"/>
    </source>
</evidence>
<accession>A0ABT5VGQ0</accession>
<dbReference type="Pfam" id="PF17261">
    <property type="entry name" value="DUF5327"/>
    <property type="match status" value="1"/>
</dbReference>
<reference evidence="2" key="1">
    <citation type="submission" date="2024-05" db="EMBL/GenBank/DDBJ databases">
        <title>Alkalihalobacillus sp. strain MEB203 novel alkaliphilic bacterium from Lonar Lake, India.</title>
        <authorList>
            <person name="Joshi A."/>
            <person name="Thite S."/>
            <person name="Mengade P."/>
        </authorList>
    </citation>
    <scope>NUCLEOTIDE SEQUENCE</scope>
    <source>
        <strain evidence="2">MEB 203</strain>
    </source>
</reference>
<keyword evidence="3" id="KW-1185">Reference proteome</keyword>
<gene>
    <name evidence="2" type="ORF">N7Z68_14765</name>
</gene>
<name>A0ABT5VGQ0_9BACI</name>
<dbReference type="EMBL" id="JAOTPO010000010">
    <property type="protein sequence ID" value="MDE5414638.1"/>
    <property type="molecule type" value="Genomic_DNA"/>
</dbReference>
<feature type="compositionally biased region" description="Polar residues" evidence="1">
    <location>
        <begin position="68"/>
        <end position="80"/>
    </location>
</feature>
<sequence length="90" mass="9793">MNIPVQNIIAKVEQQLNEMKSEAAEGNERGVQEAAKLIKAYCELVLDKESTATKKTTVSEQPRILPSANVTTPSTSSLNSNKDEGSLLDF</sequence>
<proteinExistence type="predicted"/>
<evidence type="ECO:0000313" key="3">
    <source>
        <dbReference type="Proteomes" id="UP001148125"/>
    </source>
</evidence>
<evidence type="ECO:0000313" key="2">
    <source>
        <dbReference type="EMBL" id="MDE5414638.1"/>
    </source>
</evidence>
<dbReference type="InterPro" id="IPR035218">
    <property type="entry name" value="DUF5327"/>
</dbReference>
<comment type="caution">
    <text evidence="2">The sequence shown here is derived from an EMBL/GenBank/DDBJ whole genome shotgun (WGS) entry which is preliminary data.</text>
</comment>
<dbReference type="RefSeq" id="WP_275119252.1">
    <property type="nucleotide sequence ID" value="NZ_JAOTPO010000010.1"/>
</dbReference>